<dbReference type="InterPro" id="IPR000477">
    <property type="entry name" value="RT_dom"/>
</dbReference>
<dbReference type="InterPro" id="IPR001584">
    <property type="entry name" value="Integrase_cat-core"/>
</dbReference>
<feature type="region of interest" description="Disordered" evidence="1">
    <location>
        <begin position="1868"/>
        <end position="1888"/>
    </location>
</feature>
<evidence type="ECO:0000256" key="1">
    <source>
        <dbReference type="SAM" id="MobiDB-lite"/>
    </source>
</evidence>
<dbReference type="InterPro" id="IPR043502">
    <property type="entry name" value="DNA/RNA_pol_sf"/>
</dbReference>
<dbReference type="InterPro" id="IPR040676">
    <property type="entry name" value="DUF5641"/>
</dbReference>
<dbReference type="InterPro" id="IPR012337">
    <property type="entry name" value="RNaseH-like_sf"/>
</dbReference>
<dbReference type="PANTHER" id="PTHR47331:SF1">
    <property type="entry name" value="GAG-LIKE PROTEIN"/>
    <property type="match status" value="1"/>
</dbReference>
<organism evidence="3 4">
    <name type="scientific">Panagrolaimus davidi</name>
    <dbReference type="NCBI Taxonomy" id="227884"/>
    <lineage>
        <taxon>Eukaryota</taxon>
        <taxon>Metazoa</taxon>
        <taxon>Ecdysozoa</taxon>
        <taxon>Nematoda</taxon>
        <taxon>Chromadorea</taxon>
        <taxon>Rhabditida</taxon>
        <taxon>Tylenchina</taxon>
        <taxon>Panagrolaimomorpha</taxon>
        <taxon>Panagrolaimoidea</taxon>
        <taxon>Panagrolaimidae</taxon>
        <taxon>Panagrolaimus</taxon>
    </lineage>
</organism>
<dbReference type="InterPro" id="IPR008737">
    <property type="entry name" value="DUF1758"/>
</dbReference>
<dbReference type="PANTHER" id="PTHR47331">
    <property type="entry name" value="PHD-TYPE DOMAIN-CONTAINING PROTEIN"/>
    <property type="match status" value="1"/>
</dbReference>
<sequence>MSGGLRSSLALAYKRQQTKIVEAQAFIAQNGNFTAARENEGIRLITKLKISLNEYERIDNQWLELIAAIADDDDRSDEDKLYQQYAFTDNSKHPFKPIISDLEEAIGDIEAEVTIIKNTIANAAAAAAAAAAAPAAAGAGPVVNVPSQIVLLNNPGPETKKRLFSGDPADYKGFSDDWQNSIGNRTDLTDVLKLQMLKQRLEGEAYAAVSRFHAGTEYQEALDKLKQRFGREEEAKAILINKLKTPTSDKHDLVAVRKSFDEFESYLASLGGYGEDMEALDFKLILKSKLPDEILMKLSDYERGLPAAVATLTEYRKQADLIISDMRKVFGRYLPRQYQPNKSVVHTKTVAFVPNNNGQRQQRPPQTVVKQEVKKEFRGTAFSPKCSFCEGVHWSDECPTCTTLEEAKQIAQDKNLCFKCFKSNHSSNECRQFLKCRKCSQRHHTLYCKANTNKKSPAARKQGDKIVATNKVVEQTGDTEVMLLSREVIVSHPDNPKAKRKVLVFIDPGAQVSLIDKDLTKALKIPVQKFSTDCQGPTGEIFVADGIYKLNIHLEDGSKNLVQACGSTNMIHRFTVPTAPVEQFLDAAKEMKQPLPIKHGYPKILLSMKEFGDLVAHQPSKILKNGFFWINSKLGPLIGGKGSVVRNYLKPKSKIVATIGTQALGKTVAAQAKEEKVVAEVGETLAKSDIFQPKEKVNLSNVKVLLAISKKSINEKRKDAEKDCEKPNPVVARVTAEELTSDPKFLYELELMGIVDDPNADEYRLFRQRFLETVEQHPDGRIYVELPFHDLTNLGTNYNNCFRRLNSQVKRFIRDPEYAALYKKAVDEFVEYKFTKIVSNEVLNDADTHFMPHSLVIKPGKTTSARLVIDGSCKTEKGESLNDKLLIGDNRLPDLAGVLLRSRFYPIIVASDIKKAFLQIHLKPDSQKYVRFLFVKDLEKPLTRENLVVYQFLVNPFGLSSSPNILAHAIEFHLKKFAQECPEFAPYLLQVLRNNYVDNLVLGSKLVEEAITANEIVKRAFAGAKMDLRGHVSNSPEVNKHFGVDVKSFNLLGHELDIPTDELTFGWKKLDPLKPPKTKKELVSFSASLFDLLGILEPLRVPIKLLIRKAWDHKSDWKSLMDKALIEDVKVLYEERIDFCIRLKRKVFQNGDPKIVQLLVFADASEKAYGVVVYLRYMDKNGKFHTTLIFAKSRIAALKIIMTITKLELTATALALHVVEFIKAQLKDVVIIEKVIIFTDSSTVLYWIKNPEGKGRYVINRVKKLRENDAEFRHVPGTLNPADLVSRGCSPLELVNNRLWFEGPEFLRKAEEFWPPQPNLEQVAEQLEPLIVATLKRQDSEKIIIEAKVALVDATKFRNWQSLVNTYVVILKFLLKKSKIFYKKLFEIDQPDEIQILKQAEIVLIKSIQSSVPLTAQKFLALDLYVSKGLIKKYCKVKLEEDPIYLADCPETRLLILQIHEDMNHGSVAIVLSQLNQRFYLPKARSIVKATLRNRCMGCRKAKAVPFALPIMNDLPSFSNFEKPFEAVGTDLGGPFLVKIEGVKEPKNHWVVLFTCLSTRAIHLELVPSLSGESFIEALTRMVSKRGMPSYIFSDNATNLTVTAATVIPKWIVAEDPDVMNYCTSKKIRWKFTTQKAPWAGGVYESMIKLLKVNLKKAIGRKHFIFWKLLTVISQVEAWVNCRPLTYISDDSNQIVIRPIDFLAPFIKPGLPAIEVDAQDPNFSLDSNHENLVALWTKSQEYLEKFKDGFNNDYLKMLRDRDRHHKQSGNVVYRTPRVDEIVLLLEENVDKTGWKLARVVEVLQGSDGRCRSAKVKTPSGKVLKRPVNHLLPLEVDDNSMSKLSQPIKATNLPKLHLGDPNAFEHAKSVRHNDEGIDVEEEPPKKYFA</sequence>
<dbReference type="Gene3D" id="3.30.70.270">
    <property type="match status" value="1"/>
</dbReference>
<dbReference type="PROSITE" id="PS50994">
    <property type="entry name" value="INTEGRASE"/>
    <property type="match status" value="1"/>
</dbReference>
<dbReference type="InterPro" id="IPR036397">
    <property type="entry name" value="RNaseH_sf"/>
</dbReference>
<dbReference type="Pfam" id="PF00078">
    <property type="entry name" value="RVT_1"/>
    <property type="match status" value="1"/>
</dbReference>
<dbReference type="SMART" id="SM00343">
    <property type="entry name" value="ZnF_C2HC"/>
    <property type="match status" value="2"/>
</dbReference>
<feature type="domain" description="Integrase catalytic" evidence="2">
    <location>
        <begin position="1520"/>
        <end position="1707"/>
    </location>
</feature>
<dbReference type="InterPro" id="IPR001878">
    <property type="entry name" value="Znf_CCHC"/>
</dbReference>
<dbReference type="InterPro" id="IPR043128">
    <property type="entry name" value="Rev_trsase/Diguanyl_cyclase"/>
</dbReference>
<dbReference type="Proteomes" id="UP000887578">
    <property type="component" value="Unplaced"/>
</dbReference>
<keyword evidence="3" id="KW-1185">Reference proteome</keyword>
<dbReference type="GO" id="GO:0042575">
    <property type="term" value="C:DNA polymerase complex"/>
    <property type="evidence" value="ECO:0007669"/>
    <property type="project" value="UniProtKB-ARBA"/>
</dbReference>
<dbReference type="InterPro" id="IPR008042">
    <property type="entry name" value="Retrotrans_Pao"/>
</dbReference>
<dbReference type="Pfam" id="PF03564">
    <property type="entry name" value="DUF1759"/>
    <property type="match status" value="1"/>
</dbReference>
<evidence type="ECO:0000313" key="3">
    <source>
        <dbReference type="Proteomes" id="UP000887578"/>
    </source>
</evidence>
<dbReference type="GO" id="GO:0008270">
    <property type="term" value="F:zinc ion binding"/>
    <property type="evidence" value="ECO:0007669"/>
    <property type="project" value="InterPro"/>
</dbReference>
<dbReference type="SUPFAM" id="SSF56672">
    <property type="entry name" value="DNA/RNA polymerases"/>
    <property type="match status" value="1"/>
</dbReference>
<evidence type="ECO:0000259" key="2">
    <source>
        <dbReference type="PROSITE" id="PS50994"/>
    </source>
</evidence>
<dbReference type="Gene3D" id="3.10.10.10">
    <property type="entry name" value="HIV Type 1 Reverse Transcriptase, subunit A, domain 1"/>
    <property type="match status" value="1"/>
</dbReference>
<dbReference type="SUPFAM" id="SSF53098">
    <property type="entry name" value="Ribonuclease H-like"/>
    <property type="match status" value="1"/>
</dbReference>
<dbReference type="Gene3D" id="3.30.420.10">
    <property type="entry name" value="Ribonuclease H-like superfamily/Ribonuclease H"/>
    <property type="match status" value="1"/>
</dbReference>
<dbReference type="Pfam" id="PF18701">
    <property type="entry name" value="DUF5641"/>
    <property type="match status" value="1"/>
</dbReference>
<reference evidence="4" key="1">
    <citation type="submission" date="2022-11" db="UniProtKB">
        <authorList>
            <consortium name="WormBaseParasite"/>
        </authorList>
    </citation>
    <scope>IDENTIFICATION</scope>
</reference>
<dbReference type="GO" id="GO:0015074">
    <property type="term" value="P:DNA integration"/>
    <property type="evidence" value="ECO:0007669"/>
    <property type="project" value="InterPro"/>
</dbReference>
<dbReference type="Pfam" id="PF05380">
    <property type="entry name" value="Peptidase_A17"/>
    <property type="match status" value="1"/>
</dbReference>
<protein>
    <submittedName>
        <fullName evidence="4">Integrase catalytic domain-containing protein</fullName>
    </submittedName>
</protein>
<dbReference type="InterPro" id="IPR005312">
    <property type="entry name" value="DUF1759"/>
</dbReference>
<dbReference type="Pfam" id="PF05585">
    <property type="entry name" value="DUF1758"/>
    <property type="match status" value="1"/>
</dbReference>
<evidence type="ECO:0000313" key="4">
    <source>
        <dbReference type="WBParaSite" id="PDA_v2.g9256.t1"/>
    </source>
</evidence>
<dbReference type="GO" id="GO:0003676">
    <property type="term" value="F:nucleic acid binding"/>
    <property type="evidence" value="ECO:0007669"/>
    <property type="project" value="InterPro"/>
</dbReference>
<accession>A0A914RC94</accession>
<proteinExistence type="predicted"/>
<name>A0A914RC94_9BILA</name>
<dbReference type="WBParaSite" id="PDA_v2.g9256.t1">
    <property type="protein sequence ID" value="PDA_v2.g9256.t1"/>
    <property type="gene ID" value="PDA_v2.g9256"/>
</dbReference>